<evidence type="ECO:0000259" key="1">
    <source>
        <dbReference type="Pfam" id="PF26343"/>
    </source>
</evidence>
<evidence type="ECO:0000313" key="3">
    <source>
        <dbReference type="Proteomes" id="UP000470446"/>
    </source>
</evidence>
<dbReference type="Proteomes" id="UP000470446">
    <property type="component" value="Unassembled WGS sequence"/>
</dbReference>
<dbReference type="RefSeq" id="WP_164251195.1">
    <property type="nucleotide sequence ID" value="NZ_JAAGMA010001049.1"/>
</dbReference>
<dbReference type="Pfam" id="PF26343">
    <property type="entry name" value="VapC50_C"/>
    <property type="match status" value="1"/>
</dbReference>
<protein>
    <recommendedName>
        <fullName evidence="1">VapC50 C-terminal domain-containing protein</fullName>
    </recommendedName>
</protein>
<proteinExistence type="predicted"/>
<sequence length="74" mass="7994">MGRGRAAGCAGEDRLGGRVRRRLAQLDLDRGRVFACVQQIAGSWRNPPGMPADVMDRLERDGLVKTAAAPRSGF</sequence>
<gene>
    <name evidence="2" type="ORF">G3I32_39400</name>
</gene>
<dbReference type="InterPro" id="IPR058652">
    <property type="entry name" value="VapC50_C"/>
</dbReference>
<organism evidence="2 3">
    <name type="scientific">Streptomyces coelicoflavus</name>
    <dbReference type="NCBI Taxonomy" id="285562"/>
    <lineage>
        <taxon>Bacteria</taxon>
        <taxon>Bacillati</taxon>
        <taxon>Actinomycetota</taxon>
        <taxon>Actinomycetes</taxon>
        <taxon>Kitasatosporales</taxon>
        <taxon>Streptomycetaceae</taxon>
        <taxon>Streptomyces</taxon>
    </lineage>
</organism>
<evidence type="ECO:0000313" key="2">
    <source>
        <dbReference type="EMBL" id="NEB14821.1"/>
    </source>
</evidence>
<reference evidence="2 3" key="1">
    <citation type="submission" date="2020-01" db="EMBL/GenBank/DDBJ databases">
        <title>Insect and environment-associated Actinomycetes.</title>
        <authorList>
            <person name="Currrie C."/>
            <person name="Chevrette M."/>
            <person name="Carlson C."/>
            <person name="Stubbendieck R."/>
            <person name="Wendt-Pienkowski E."/>
        </authorList>
    </citation>
    <scope>NUCLEOTIDE SEQUENCE [LARGE SCALE GENOMIC DNA]</scope>
    <source>
        <strain evidence="2 3">SID14163</strain>
    </source>
</reference>
<feature type="domain" description="VapC50 C-terminal" evidence="1">
    <location>
        <begin position="23"/>
        <end position="71"/>
    </location>
</feature>
<dbReference type="EMBL" id="JAAGMA010001049">
    <property type="protein sequence ID" value="NEB14821.1"/>
    <property type="molecule type" value="Genomic_DNA"/>
</dbReference>
<comment type="caution">
    <text evidence="2">The sequence shown here is derived from an EMBL/GenBank/DDBJ whole genome shotgun (WGS) entry which is preliminary data.</text>
</comment>
<accession>A0A7K3PZZ0</accession>
<name>A0A7K3PZZ0_9ACTN</name>
<dbReference type="AlphaFoldDB" id="A0A7K3PZZ0"/>